<feature type="binding site" evidence="5">
    <location>
        <position position="154"/>
    </location>
    <ligand>
        <name>S-adenosyl-L-methionine</name>
        <dbReference type="ChEBI" id="CHEBI:59789"/>
    </ligand>
</feature>
<evidence type="ECO:0000256" key="3">
    <source>
        <dbReference type="ARBA" id="ARBA00022688"/>
    </source>
</evidence>
<comment type="caution">
    <text evidence="7">The sequence shown here is derived from an EMBL/GenBank/DDBJ whole genome shotgun (WGS) entry which is preliminary data.</text>
</comment>
<keyword evidence="1 5" id="KW-0489">Methyltransferase</keyword>
<gene>
    <name evidence="5" type="primary">COQ3</name>
    <name evidence="7" type="ORF">IWZ03DRAFT_359080</name>
</gene>
<accession>A0ABR1KQZ6</accession>
<evidence type="ECO:0000313" key="7">
    <source>
        <dbReference type="EMBL" id="KAK7518841.1"/>
    </source>
</evidence>
<comment type="subunit">
    <text evidence="5">Component of a multi-subunit COQ enzyme complex, composed of at least COQ3, COQ4, COQ5, COQ6, COQ7 and COQ9.</text>
</comment>
<keyword evidence="3 5" id="KW-0831">Ubiquinone biosynthesis</keyword>
<dbReference type="NCBIfam" id="TIGR01983">
    <property type="entry name" value="UbiG"/>
    <property type="match status" value="1"/>
</dbReference>
<dbReference type="PANTHER" id="PTHR43464">
    <property type="entry name" value="METHYLTRANSFERASE"/>
    <property type="match status" value="1"/>
</dbReference>
<feature type="binding site" evidence="5">
    <location>
        <position position="129"/>
    </location>
    <ligand>
        <name>S-adenosyl-L-methionine</name>
        <dbReference type="ChEBI" id="CHEBI:59789"/>
    </ligand>
</feature>
<feature type="region of interest" description="Disordered" evidence="6">
    <location>
        <begin position="29"/>
        <end position="101"/>
    </location>
</feature>
<dbReference type="GO" id="GO:0008168">
    <property type="term" value="F:methyltransferase activity"/>
    <property type="evidence" value="ECO:0007669"/>
    <property type="project" value="UniProtKB-KW"/>
</dbReference>
<dbReference type="SUPFAM" id="SSF53335">
    <property type="entry name" value="S-adenosyl-L-methionine-dependent methyltransferases"/>
    <property type="match status" value="1"/>
</dbReference>
<keyword evidence="5" id="KW-0496">Mitochondrion</keyword>
<comment type="subcellular location">
    <subcellularLocation>
        <location evidence="5">Mitochondrion inner membrane</location>
        <topology evidence="5">Peripheral membrane protein</topology>
        <orientation evidence="5">Matrix side</orientation>
    </subcellularLocation>
</comment>
<proteinExistence type="inferred from homology"/>
<sequence>MAARQARARARVCVCVCVCGCDLPLSPAPDEKGTANMSRQAARAAQNLEKALSRTSQQRPYSRLITSRATSQHARIPTTPSRAFSTSASPRHGHSSVDPSEVSHFNNLASSWWDPHGPSRILHLMNQLRHPFIQRCLSSQPTAPPPRLRYLDVGCGGGIFAESAARQRTTQSVLGIDPTPEVLAVAEAHKRQDPLLTEPGRLTYRNIAVEQLPLPATPHDGFDVVSCFEVIEHVSMPAVFLQTLMPHVRPGGWLVMSTIARTWTSWATTNLIAEDILGIVPRGTHDWNKYINKEELSGWFLKQEGWERPTVMGVMYIPGFGWKEVKGSEDWGNYFFAVRRREAS</sequence>
<keyword evidence="5" id="KW-0479">Metal-binding</keyword>
<dbReference type="CDD" id="cd02440">
    <property type="entry name" value="AdoMet_MTases"/>
    <property type="match status" value="1"/>
</dbReference>
<keyword evidence="8" id="KW-1185">Reference proteome</keyword>
<dbReference type="GO" id="GO:0032259">
    <property type="term" value="P:methylation"/>
    <property type="evidence" value="ECO:0007669"/>
    <property type="project" value="UniProtKB-KW"/>
</dbReference>
<comment type="function">
    <text evidence="5">O-methyltransferase required for two non-consecutive steps during ubiquinone biosynthesis. Catalyzes the 2 O-methylation of 3,4-dihydroxy-5-(all-trans-polyprenyl)benzoic acid into 4-hydroxy-3-methoxy-5-(all-trans-polyprenyl)benzoic acid. Also catalyzes the last step of ubiquinone biosynthesis by mediating methylation of 3-demethylubiquinone into ubiquinone. Also able to mediate the methylation of 3-demethylubiquinol into ubiquinol.</text>
</comment>
<comment type="catalytic activity">
    <reaction evidence="5">
        <text>a 3-demethylubiquinol + S-adenosyl-L-methionine = a ubiquinol + S-adenosyl-L-homocysteine + H(+)</text>
        <dbReference type="Rhea" id="RHEA:44380"/>
        <dbReference type="Rhea" id="RHEA-COMP:9566"/>
        <dbReference type="Rhea" id="RHEA-COMP:10914"/>
        <dbReference type="ChEBI" id="CHEBI:15378"/>
        <dbReference type="ChEBI" id="CHEBI:17976"/>
        <dbReference type="ChEBI" id="CHEBI:57856"/>
        <dbReference type="ChEBI" id="CHEBI:59789"/>
        <dbReference type="ChEBI" id="CHEBI:84422"/>
        <dbReference type="EC" id="2.1.1.64"/>
    </reaction>
</comment>
<dbReference type="EC" id="2.1.1.-" evidence="5"/>
<keyword evidence="5" id="KW-0460">Magnesium</keyword>
<dbReference type="EC" id="2.1.1.64" evidence="5"/>
<protein>
    <recommendedName>
        <fullName evidence="5">Ubiquinone biosynthesis O-methyltransferase, mitochondrial</fullName>
    </recommendedName>
    <alternativeName>
        <fullName evidence="5">3-demethylubiquinol 3-O-methyltransferase</fullName>
        <ecNumber evidence="5">2.1.1.64</ecNumber>
    </alternativeName>
    <alternativeName>
        <fullName evidence="5">3-demethylubiquinone 3-O-methyltransferase</fullName>
        <ecNumber evidence="5">2.1.1.-</ecNumber>
    </alternativeName>
    <alternativeName>
        <fullName evidence="5">Polyprenyldihydroxybenzoate methyltransferase</fullName>
        <ecNumber evidence="5">2.1.1.114</ecNumber>
    </alternativeName>
</protein>
<dbReference type="Gene3D" id="3.40.50.150">
    <property type="entry name" value="Vaccinia Virus protein VP39"/>
    <property type="match status" value="1"/>
</dbReference>
<evidence type="ECO:0000256" key="6">
    <source>
        <dbReference type="SAM" id="MobiDB-lite"/>
    </source>
</evidence>
<keyword evidence="2 5" id="KW-0808">Transferase</keyword>
<comment type="similarity">
    <text evidence="5">Belongs to the class I-like SAM-binding methyltransferase superfamily. UbiG/COQ3 family.</text>
</comment>
<feature type="binding site" evidence="5">
    <location>
        <position position="232"/>
    </location>
    <ligand>
        <name>Mg(2+)</name>
        <dbReference type="ChEBI" id="CHEBI:18420"/>
    </ligand>
</feature>
<dbReference type="InterPro" id="IPR029063">
    <property type="entry name" value="SAM-dependent_MTases_sf"/>
</dbReference>
<dbReference type="Proteomes" id="UP001363622">
    <property type="component" value="Unassembled WGS sequence"/>
</dbReference>
<evidence type="ECO:0000256" key="2">
    <source>
        <dbReference type="ARBA" id="ARBA00022679"/>
    </source>
</evidence>
<organism evidence="7 8">
    <name type="scientific">Phyllosticta citriasiana</name>
    <dbReference type="NCBI Taxonomy" id="595635"/>
    <lineage>
        <taxon>Eukaryota</taxon>
        <taxon>Fungi</taxon>
        <taxon>Dikarya</taxon>
        <taxon>Ascomycota</taxon>
        <taxon>Pezizomycotina</taxon>
        <taxon>Dothideomycetes</taxon>
        <taxon>Dothideomycetes incertae sedis</taxon>
        <taxon>Botryosphaeriales</taxon>
        <taxon>Phyllostictaceae</taxon>
        <taxon>Phyllosticta</taxon>
    </lineage>
</organism>
<dbReference type="Pfam" id="PF13489">
    <property type="entry name" value="Methyltransf_23"/>
    <property type="match status" value="1"/>
</dbReference>
<feature type="binding site" evidence="5">
    <location>
        <position position="233"/>
    </location>
    <ligand>
        <name>Mg(2+)</name>
        <dbReference type="ChEBI" id="CHEBI:18420"/>
    </ligand>
</feature>
<keyword evidence="5" id="KW-0999">Mitochondrion inner membrane</keyword>
<dbReference type="InterPro" id="IPR010233">
    <property type="entry name" value="UbiG_MeTrfase"/>
</dbReference>
<feature type="compositionally biased region" description="Polar residues" evidence="6">
    <location>
        <begin position="53"/>
        <end position="89"/>
    </location>
</feature>
<evidence type="ECO:0000313" key="8">
    <source>
        <dbReference type="Proteomes" id="UP001363622"/>
    </source>
</evidence>
<name>A0ABR1KQZ6_9PEZI</name>
<reference evidence="7 8" key="1">
    <citation type="submission" date="2024-04" db="EMBL/GenBank/DDBJ databases">
        <title>Phyllosticta paracitricarpa is synonymous to the EU quarantine fungus P. citricarpa based on phylogenomic analyses.</title>
        <authorList>
            <consortium name="Lawrence Berkeley National Laboratory"/>
            <person name="Van Ingen-Buijs V.A."/>
            <person name="Van Westerhoven A.C."/>
            <person name="Haridas S."/>
            <person name="Skiadas P."/>
            <person name="Martin F."/>
            <person name="Groenewald J.Z."/>
            <person name="Crous P.W."/>
            <person name="Seidl M.F."/>
        </authorList>
    </citation>
    <scope>NUCLEOTIDE SEQUENCE [LARGE SCALE GENOMIC DNA]</scope>
    <source>
        <strain evidence="7 8">CBS 123371</strain>
    </source>
</reference>
<evidence type="ECO:0000256" key="1">
    <source>
        <dbReference type="ARBA" id="ARBA00022603"/>
    </source>
</evidence>
<feature type="binding site" evidence="5">
    <location>
        <position position="229"/>
    </location>
    <ligand>
        <name>Mg(2+)</name>
        <dbReference type="ChEBI" id="CHEBI:18420"/>
    </ligand>
</feature>
<dbReference type="EMBL" id="JBBPHU010000004">
    <property type="protein sequence ID" value="KAK7518841.1"/>
    <property type="molecule type" value="Genomic_DNA"/>
</dbReference>
<feature type="binding site" evidence="5">
    <location>
        <position position="177"/>
    </location>
    <ligand>
        <name>S-adenosyl-L-methionine</name>
        <dbReference type="ChEBI" id="CHEBI:59789"/>
    </ligand>
</feature>
<comment type="catalytic activity">
    <reaction evidence="5">
        <text>a 3,4-dihydroxy-5-(all-trans-polyprenyl)benzoate + S-adenosyl-L-methionine = a 4-hydroxy-3-methoxy-5-(all-trans-polyprenyl)benzoate + S-adenosyl-L-homocysteine + H(+)</text>
        <dbReference type="Rhea" id="RHEA:44452"/>
        <dbReference type="Rhea" id="RHEA-COMP:10930"/>
        <dbReference type="Rhea" id="RHEA-COMP:10931"/>
        <dbReference type="ChEBI" id="CHEBI:15378"/>
        <dbReference type="ChEBI" id="CHEBI:57856"/>
        <dbReference type="ChEBI" id="CHEBI:59789"/>
        <dbReference type="ChEBI" id="CHEBI:64694"/>
        <dbReference type="ChEBI" id="CHEBI:84443"/>
        <dbReference type="EC" id="2.1.1.114"/>
    </reaction>
</comment>
<keyword evidence="4 5" id="KW-0949">S-adenosyl-L-methionine</keyword>
<comment type="cofactor">
    <cofactor evidence="5">
        <name>Mg(2+)</name>
        <dbReference type="ChEBI" id="CHEBI:18420"/>
    </cofactor>
</comment>
<comment type="pathway">
    <text evidence="5">Cofactor biosynthesis; ubiquinone biosynthesis.</text>
</comment>
<evidence type="ECO:0000256" key="5">
    <source>
        <dbReference type="HAMAP-Rule" id="MF_03190"/>
    </source>
</evidence>
<dbReference type="HAMAP" id="MF_00472">
    <property type="entry name" value="UbiG"/>
    <property type="match status" value="1"/>
</dbReference>
<comment type="catalytic activity">
    <reaction evidence="5">
        <text>a 3-demethylubiquinone + S-adenosyl-L-methionine = a ubiquinone + S-adenosyl-L-homocysteine</text>
        <dbReference type="Rhea" id="RHEA:81215"/>
        <dbReference type="Rhea" id="RHEA-COMP:9565"/>
        <dbReference type="Rhea" id="RHEA-COMP:19654"/>
        <dbReference type="ChEBI" id="CHEBI:16389"/>
        <dbReference type="ChEBI" id="CHEBI:57856"/>
        <dbReference type="ChEBI" id="CHEBI:59789"/>
        <dbReference type="ChEBI" id="CHEBI:231825"/>
    </reaction>
</comment>
<dbReference type="PANTHER" id="PTHR43464:SF19">
    <property type="entry name" value="UBIQUINONE BIOSYNTHESIS O-METHYLTRANSFERASE, MITOCHONDRIAL"/>
    <property type="match status" value="1"/>
</dbReference>
<dbReference type="EC" id="2.1.1.114" evidence="5"/>
<evidence type="ECO:0000256" key="4">
    <source>
        <dbReference type="ARBA" id="ARBA00022691"/>
    </source>
</evidence>
<feature type="binding site" evidence="5">
    <location>
        <position position="228"/>
    </location>
    <ligand>
        <name>S-adenosyl-L-methionine</name>
        <dbReference type="ChEBI" id="CHEBI:59789"/>
    </ligand>
</feature>
<keyword evidence="5" id="KW-0472">Membrane</keyword>